<dbReference type="GO" id="GO:0016757">
    <property type="term" value="F:glycosyltransferase activity"/>
    <property type="evidence" value="ECO:0007669"/>
    <property type="project" value="InterPro"/>
</dbReference>
<accession>A0A0D2J622</accession>
<dbReference type="SUPFAM" id="SSF53335">
    <property type="entry name" value="S-adenosyl-L-methionine-dependent methyltransferases"/>
    <property type="match status" value="1"/>
</dbReference>
<dbReference type="CDD" id="cd03801">
    <property type="entry name" value="GT4_PimA-like"/>
    <property type="match status" value="1"/>
</dbReference>
<name>A0A0D2J622_9BACT</name>
<dbReference type="STRING" id="1429043.X474_13795"/>
<dbReference type="Pfam" id="PF00534">
    <property type="entry name" value="Glycos_transf_1"/>
    <property type="match status" value="1"/>
</dbReference>
<sequence>MRLFSLDICFVTDGEPFHGASPEERALGGSETALVQVARALAQRGHRVMVFCRCPAPGVYHDVVYKDRSELVKAAPRECFDVLIVSRFFTALDLPLQAGLRVLWNHDILDKPGALAGRMDQLDLCLVLSRYHARDYALNLPECASKLVNTRNGLDLDILARASAGAERDPKRMIYVSRPERGLQLLLDRIWPRLKKRFPDLTLEVCGYEVDDTEIHPRLKEQYREIAGLLASAQDVHVLGGLPKEQYYQTLASSGMLLYPCVFPEISCIAALEAQALGTPLVTSNEFALTETVAAPEFLVSGKPGSQEYVEAYLERAVELLDSPERTRDLARQARDRIWAGHDWQVIAGEWERLFLETLSERILNRNQALAAGLVLKGANLAAEEVLGKSLNLPCEGQVPPDPDEEGLQQALAQALLGIMGKVKHAARLGVLAPDQGRSQKRFADLLPALEVVQVGGDPEPNSLDLLLIRDTLERLEDPAAFLQKAFTWCKEEGYILLCLASGAWPLITPGFLARKHDLGKKEILDLFPGRQVALSYLPRGLVGKGAAGLFVGRWLAMAPVKGPPLGSLDQEAFVRRTRPLAEEYVQEVLRAGLI</sequence>
<dbReference type="EMBL" id="AZAC01000015">
    <property type="protein sequence ID" value="KIX13554.1"/>
    <property type="molecule type" value="Genomic_DNA"/>
</dbReference>
<dbReference type="RefSeq" id="WP_044349259.1">
    <property type="nucleotide sequence ID" value="NZ_AZAC01000015.1"/>
</dbReference>
<evidence type="ECO:0000259" key="1">
    <source>
        <dbReference type="Pfam" id="PF00534"/>
    </source>
</evidence>
<dbReference type="OrthoDB" id="5490598at2"/>
<organism evidence="2 3">
    <name type="scientific">Dethiosulfatarculus sandiegensis</name>
    <dbReference type="NCBI Taxonomy" id="1429043"/>
    <lineage>
        <taxon>Bacteria</taxon>
        <taxon>Pseudomonadati</taxon>
        <taxon>Thermodesulfobacteriota</taxon>
        <taxon>Desulfarculia</taxon>
        <taxon>Desulfarculales</taxon>
        <taxon>Desulfarculaceae</taxon>
        <taxon>Dethiosulfatarculus</taxon>
    </lineage>
</organism>
<proteinExistence type="predicted"/>
<dbReference type="PANTHER" id="PTHR45947">
    <property type="entry name" value="SULFOQUINOVOSYL TRANSFERASE SQD2"/>
    <property type="match status" value="1"/>
</dbReference>
<dbReference type="AlphaFoldDB" id="A0A0D2J622"/>
<evidence type="ECO:0000313" key="2">
    <source>
        <dbReference type="EMBL" id="KIX13554.1"/>
    </source>
</evidence>
<comment type="caution">
    <text evidence="2">The sequence shown here is derived from an EMBL/GenBank/DDBJ whole genome shotgun (WGS) entry which is preliminary data.</text>
</comment>
<dbReference type="InterPro" id="IPR050194">
    <property type="entry name" value="Glycosyltransferase_grp1"/>
</dbReference>
<evidence type="ECO:0000313" key="3">
    <source>
        <dbReference type="Proteomes" id="UP000032233"/>
    </source>
</evidence>
<dbReference type="InterPro" id="IPR029063">
    <property type="entry name" value="SAM-dependent_MTases_sf"/>
</dbReference>
<dbReference type="Gene3D" id="3.40.50.2000">
    <property type="entry name" value="Glycogen Phosphorylase B"/>
    <property type="match status" value="2"/>
</dbReference>
<keyword evidence="3" id="KW-1185">Reference proteome</keyword>
<dbReference type="InterPro" id="IPR001296">
    <property type="entry name" value="Glyco_trans_1"/>
</dbReference>
<dbReference type="Proteomes" id="UP000032233">
    <property type="component" value="Unassembled WGS sequence"/>
</dbReference>
<reference evidence="2 3" key="1">
    <citation type="submission" date="2013-11" db="EMBL/GenBank/DDBJ databases">
        <title>Metagenomic analysis of a methanogenic consortium involved in long chain n-alkane degradation.</title>
        <authorList>
            <person name="Davidova I.A."/>
            <person name="Callaghan A.V."/>
            <person name="Wawrik B."/>
            <person name="Pruitt S."/>
            <person name="Marks C."/>
            <person name="Duncan K.E."/>
            <person name="Suflita J.M."/>
        </authorList>
    </citation>
    <scope>NUCLEOTIDE SEQUENCE [LARGE SCALE GENOMIC DNA]</scope>
    <source>
        <strain evidence="2 3">SPR</strain>
    </source>
</reference>
<dbReference type="PANTHER" id="PTHR45947:SF3">
    <property type="entry name" value="SULFOQUINOVOSYL TRANSFERASE SQD2"/>
    <property type="match status" value="1"/>
</dbReference>
<dbReference type="SUPFAM" id="SSF53756">
    <property type="entry name" value="UDP-Glycosyltransferase/glycogen phosphorylase"/>
    <property type="match status" value="1"/>
</dbReference>
<gene>
    <name evidence="2" type="ORF">X474_13795</name>
</gene>
<dbReference type="InParanoid" id="A0A0D2J622"/>
<protein>
    <recommendedName>
        <fullName evidence="1">Glycosyl transferase family 1 domain-containing protein</fullName>
    </recommendedName>
</protein>
<feature type="domain" description="Glycosyl transferase family 1" evidence="1">
    <location>
        <begin position="162"/>
        <end position="336"/>
    </location>
</feature>